<keyword evidence="1" id="KW-0472">Membrane</keyword>
<evidence type="ECO:0000256" key="1">
    <source>
        <dbReference type="SAM" id="Phobius"/>
    </source>
</evidence>
<dbReference type="EMBL" id="CP141059">
    <property type="protein sequence ID" value="WQQ24497.1"/>
    <property type="molecule type" value="Genomic_DNA"/>
</dbReference>
<dbReference type="RefSeq" id="WP_322455005.1">
    <property type="nucleotide sequence ID" value="NZ_CP141059.1"/>
</dbReference>
<dbReference type="Proteomes" id="UP001327225">
    <property type="component" value="Chromosome"/>
</dbReference>
<evidence type="ECO:0000313" key="3">
    <source>
        <dbReference type="Proteomes" id="UP001327225"/>
    </source>
</evidence>
<reference evidence="3" key="1">
    <citation type="submission" date="2023-12" db="EMBL/GenBank/DDBJ databases">
        <title>Novel species in genus Nocardioides.</title>
        <authorList>
            <person name="Zhou H."/>
        </authorList>
    </citation>
    <scope>NUCLEOTIDE SEQUENCE [LARGE SCALE GENOMIC DNA]</scope>
    <source>
        <strain evidence="3">HM61</strain>
    </source>
</reference>
<feature type="transmembrane region" description="Helical" evidence="1">
    <location>
        <begin position="33"/>
        <end position="51"/>
    </location>
</feature>
<keyword evidence="1" id="KW-1133">Transmembrane helix</keyword>
<feature type="transmembrane region" description="Helical" evidence="1">
    <location>
        <begin position="63"/>
        <end position="80"/>
    </location>
</feature>
<proteinExistence type="predicted"/>
<gene>
    <name evidence="2" type="ORF">SHK19_10980</name>
</gene>
<organism evidence="2 3">
    <name type="scientific">Nocardioides bizhenqiangii</name>
    <dbReference type="NCBI Taxonomy" id="3095076"/>
    <lineage>
        <taxon>Bacteria</taxon>
        <taxon>Bacillati</taxon>
        <taxon>Actinomycetota</taxon>
        <taxon>Actinomycetes</taxon>
        <taxon>Propionibacteriales</taxon>
        <taxon>Nocardioidaceae</taxon>
        <taxon>Nocardioides</taxon>
    </lineage>
</organism>
<accession>A0ABZ0ZLN4</accession>
<keyword evidence="3" id="KW-1185">Reference proteome</keyword>
<sequence length="103" mass="10606">MLIIGIILFGMLVGAAAQLILGTGRDGIDWARAIVAGLLGSFLGGLVVSLIAGDGVELRPSGIIGSVAGAIVISLAQQWWDRRGEPTAADRAAQRSGDPRKSR</sequence>
<name>A0ABZ0ZLN4_9ACTN</name>
<evidence type="ECO:0000313" key="2">
    <source>
        <dbReference type="EMBL" id="WQQ24497.1"/>
    </source>
</evidence>
<protein>
    <submittedName>
        <fullName evidence="2">GlsB/YeaQ/YmgE family stress response membrane protein</fullName>
    </submittedName>
</protein>
<keyword evidence="1" id="KW-0812">Transmembrane</keyword>